<gene>
    <name evidence="2" type="ORF">D7I45_04560</name>
</gene>
<dbReference type="InterPro" id="IPR011257">
    <property type="entry name" value="DNA_glycosylase"/>
</dbReference>
<evidence type="ECO:0000256" key="1">
    <source>
        <dbReference type="PIRSR" id="PIRSR605019-1"/>
    </source>
</evidence>
<dbReference type="Pfam" id="PF03352">
    <property type="entry name" value="Adenine_glyco"/>
    <property type="match status" value="1"/>
</dbReference>
<dbReference type="InterPro" id="IPR005019">
    <property type="entry name" value="Adenine_glyco"/>
</dbReference>
<dbReference type="GO" id="GO:0046872">
    <property type="term" value="F:metal ion binding"/>
    <property type="evidence" value="ECO:0007669"/>
    <property type="project" value="UniProtKB-KW"/>
</dbReference>
<dbReference type="RefSeq" id="WP_120784554.1">
    <property type="nucleotide sequence ID" value="NZ_CP032626.1"/>
</dbReference>
<keyword evidence="1" id="KW-0479">Metal-binding</keyword>
<dbReference type="Gene3D" id="1.10.340.30">
    <property type="entry name" value="Hypothetical protein, domain 2"/>
    <property type="match status" value="1"/>
</dbReference>
<proteinExistence type="predicted"/>
<dbReference type="OrthoDB" id="9807664at2"/>
<name>A0A387ATX0_9LACO</name>
<sequence length="205" mass="24402">MEMININRCRWSNEDVNLLIYHDVEWGVPITDSQKLFEKLSLNIFMAGLSRKTILKRRDALYKAFNDFSVDKVCNFNELDVNNLLSNNEIIRNKQKIKAIIHNAQICKNIDLYELTWRPFNYTTLDHLHNDKRAVNKEEISLFIAPYVDFFKNKGFKRVGPNTLYAYYQDIGVINDHDINCFRHDVIMSRTNIKNFNSRIRLRKH</sequence>
<dbReference type="SUPFAM" id="SSF48150">
    <property type="entry name" value="DNA-glycosylase"/>
    <property type="match status" value="1"/>
</dbReference>
<dbReference type="Proteomes" id="UP000272003">
    <property type="component" value="Chromosome"/>
</dbReference>
<evidence type="ECO:0000313" key="2">
    <source>
        <dbReference type="EMBL" id="AYF92789.1"/>
    </source>
</evidence>
<protein>
    <submittedName>
        <fullName evidence="2">DNA-3-methyladenine glycosylase I</fullName>
    </submittedName>
</protein>
<evidence type="ECO:0000313" key="3">
    <source>
        <dbReference type="Proteomes" id="UP000272003"/>
    </source>
</evidence>
<dbReference type="PANTHER" id="PTHR30037:SF4">
    <property type="entry name" value="DNA-3-METHYLADENINE GLYCOSYLASE I"/>
    <property type="match status" value="1"/>
</dbReference>
<accession>A0A387ATX0</accession>
<feature type="binding site" evidence="1">
    <location>
        <position position="181"/>
    </location>
    <ligand>
        <name>Zn(2+)</name>
        <dbReference type="ChEBI" id="CHEBI:29105"/>
    </ligand>
</feature>
<dbReference type="KEGG" id="abom:D7I45_04560"/>
<organism evidence="2 3">
    <name type="scientific">Apilactobacillus bombintestini</name>
    <dbReference type="NCBI Taxonomy" id="2419772"/>
    <lineage>
        <taxon>Bacteria</taxon>
        <taxon>Bacillati</taxon>
        <taxon>Bacillota</taxon>
        <taxon>Bacilli</taxon>
        <taxon>Lactobacillales</taxon>
        <taxon>Lactobacillaceae</taxon>
        <taxon>Apilactobacillus</taxon>
    </lineage>
</organism>
<keyword evidence="3" id="KW-1185">Reference proteome</keyword>
<dbReference type="GO" id="GO:0006284">
    <property type="term" value="P:base-excision repair"/>
    <property type="evidence" value="ECO:0007669"/>
    <property type="project" value="InterPro"/>
</dbReference>
<reference evidence="2 3" key="1">
    <citation type="submission" date="2018-09" db="EMBL/GenBank/DDBJ databases">
        <title>Genome sequencing of strain BHWM-4.</title>
        <authorList>
            <person name="Heo J."/>
            <person name="Kim S.-J."/>
            <person name="Kwon S.-W."/>
        </authorList>
    </citation>
    <scope>NUCLEOTIDE SEQUENCE [LARGE SCALE GENOMIC DNA]</scope>
    <source>
        <strain evidence="2 3">BHWM-4</strain>
    </source>
</reference>
<dbReference type="EMBL" id="CP032626">
    <property type="protein sequence ID" value="AYF92789.1"/>
    <property type="molecule type" value="Genomic_DNA"/>
</dbReference>
<dbReference type="GO" id="GO:0008725">
    <property type="term" value="F:DNA-3-methyladenine glycosylase activity"/>
    <property type="evidence" value="ECO:0007669"/>
    <property type="project" value="InterPro"/>
</dbReference>
<feature type="binding site" evidence="1">
    <location>
        <position position="9"/>
    </location>
    <ligand>
        <name>Zn(2+)</name>
        <dbReference type="ChEBI" id="CHEBI:29105"/>
    </ligand>
</feature>
<feature type="binding site" evidence="1">
    <location>
        <position position="22"/>
    </location>
    <ligand>
        <name>Zn(2+)</name>
        <dbReference type="ChEBI" id="CHEBI:29105"/>
    </ligand>
</feature>
<keyword evidence="1" id="KW-0862">Zinc</keyword>
<feature type="binding site" evidence="1">
    <location>
        <position position="177"/>
    </location>
    <ligand>
        <name>Zn(2+)</name>
        <dbReference type="ChEBI" id="CHEBI:29105"/>
    </ligand>
</feature>
<dbReference type="InterPro" id="IPR052891">
    <property type="entry name" value="DNA-3mA_glycosylase"/>
</dbReference>
<dbReference type="PANTHER" id="PTHR30037">
    <property type="entry name" value="DNA-3-METHYLADENINE GLYCOSYLASE 1"/>
    <property type="match status" value="1"/>
</dbReference>
<dbReference type="AlphaFoldDB" id="A0A387ATX0"/>